<feature type="compositionally biased region" description="Basic and acidic residues" evidence="1">
    <location>
        <begin position="70"/>
        <end position="80"/>
    </location>
</feature>
<evidence type="ECO:0000256" key="1">
    <source>
        <dbReference type="SAM" id="MobiDB-lite"/>
    </source>
</evidence>
<reference evidence="3" key="1">
    <citation type="submission" date="2024-07" db="EMBL/GenBank/DDBJ databases">
        <title>Two chromosome-level genome assemblies of Korean endemic species Abeliophyllum distichum and Forsythia ovata (Oleaceae).</title>
        <authorList>
            <person name="Jang H."/>
        </authorList>
    </citation>
    <scope>NUCLEOTIDE SEQUENCE [LARGE SCALE GENOMIC DNA]</scope>
</reference>
<protein>
    <submittedName>
        <fullName evidence="2">Uncharacterized protein</fullName>
    </submittedName>
</protein>
<dbReference type="Proteomes" id="UP001604277">
    <property type="component" value="Unassembled WGS sequence"/>
</dbReference>
<organism evidence="2 3">
    <name type="scientific">Forsythia ovata</name>
    <dbReference type="NCBI Taxonomy" id="205694"/>
    <lineage>
        <taxon>Eukaryota</taxon>
        <taxon>Viridiplantae</taxon>
        <taxon>Streptophyta</taxon>
        <taxon>Embryophyta</taxon>
        <taxon>Tracheophyta</taxon>
        <taxon>Spermatophyta</taxon>
        <taxon>Magnoliopsida</taxon>
        <taxon>eudicotyledons</taxon>
        <taxon>Gunneridae</taxon>
        <taxon>Pentapetalae</taxon>
        <taxon>asterids</taxon>
        <taxon>lamiids</taxon>
        <taxon>Lamiales</taxon>
        <taxon>Oleaceae</taxon>
        <taxon>Forsythieae</taxon>
        <taxon>Forsythia</taxon>
    </lineage>
</organism>
<keyword evidence="3" id="KW-1185">Reference proteome</keyword>
<feature type="compositionally biased region" description="Basic and acidic residues" evidence="1">
    <location>
        <begin position="99"/>
        <end position="108"/>
    </location>
</feature>
<sequence>MAGIYFSKIPVFKIRSRGVVGEKEAILSQLTIPCTAPDPVATVPMAPEVAVDISSTLHLEESLPPSKNVRRPDKGKRIANDEGENTMPKRAMEDGNNAEDSRRAKRSRETPPWKIGVYHFFSSRCDVDLHSFSLWLDRTRQYWVWSG</sequence>
<evidence type="ECO:0000313" key="3">
    <source>
        <dbReference type="Proteomes" id="UP001604277"/>
    </source>
</evidence>
<feature type="region of interest" description="Disordered" evidence="1">
    <location>
        <begin position="62"/>
        <end position="108"/>
    </location>
</feature>
<dbReference type="EMBL" id="JBFOLJ010000008">
    <property type="protein sequence ID" value="KAL2514267.1"/>
    <property type="molecule type" value="Genomic_DNA"/>
</dbReference>
<comment type="caution">
    <text evidence="2">The sequence shown here is derived from an EMBL/GenBank/DDBJ whole genome shotgun (WGS) entry which is preliminary data.</text>
</comment>
<name>A0ABD1TNG4_9LAMI</name>
<gene>
    <name evidence="2" type="ORF">Fot_28238</name>
</gene>
<accession>A0ABD1TNG4</accession>
<dbReference type="AlphaFoldDB" id="A0ABD1TNG4"/>
<proteinExistence type="predicted"/>
<evidence type="ECO:0000313" key="2">
    <source>
        <dbReference type="EMBL" id="KAL2514267.1"/>
    </source>
</evidence>